<sequence>MVTAEPVVAAGTLYLAVTTNNSPSQSGGYVAAYDPETGERQWMRDGLPAVNTPTVAAGTLYVATNVNPESDSDEDGLIALDTQTGETKWKRNDHVAWANPIVVNDRVYTVKEQRPEDPGSSVQALNATTGATVWQTDDVQGEVCYKDGTVFTTDGTALNAADGTVLWRIANDGMTRQHLIQAVSNRLVYCVVQEGDSNQNVVQARSPGDGSVQWSSPTSTSGFWAGRLTVGDGHVFFRTTSNGADAIRALNAETGEEAWIYEAETELTSDLTVADRVLYAGGRTDPASELGNAVVVALSAEAGERKWRYTFGQWDLDEYGPAANAPIVADGRVYTATYPKGSTLDYQYTEYSALYVIGCSDDYGENDKASEERPDQRDADNHGSD</sequence>
<feature type="domain" description="Pyrrolo-quinoline quinone repeat" evidence="2">
    <location>
        <begin position="27"/>
        <end position="139"/>
    </location>
</feature>
<dbReference type="InterPro" id="IPR018391">
    <property type="entry name" value="PQQ_b-propeller_rpt"/>
</dbReference>
<feature type="domain" description="Pyrrolo-quinoline quinone repeat" evidence="2">
    <location>
        <begin position="200"/>
        <end position="309"/>
    </location>
</feature>
<protein>
    <recommendedName>
        <fullName evidence="2">Pyrrolo-quinoline quinone repeat domain-containing protein</fullName>
    </recommendedName>
</protein>
<dbReference type="SUPFAM" id="SSF50998">
    <property type="entry name" value="Quinoprotein alcohol dehydrogenase-like"/>
    <property type="match status" value="1"/>
</dbReference>
<name>A0AAV3UNL3_9EURY</name>
<dbReference type="InterPro" id="IPR002372">
    <property type="entry name" value="PQQ_rpt_dom"/>
</dbReference>
<gene>
    <name evidence="3" type="ORF">GCM10025751_45940</name>
</gene>
<dbReference type="AlphaFoldDB" id="A0AAV3UNL3"/>
<dbReference type="EMBL" id="BAABKX010000019">
    <property type="protein sequence ID" value="GAA5060620.1"/>
    <property type="molecule type" value="Genomic_DNA"/>
</dbReference>
<proteinExistence type="predicted"/>
<evidence type="ECO:0000313" key="3">
    <source>
        <dbReference type="EMBL" id="GAA5060620.1"/>
    </source>
</evidence>
<dbReference type="PANTHER" id="PTHR34512:SF30">
    <property type="entry name" value="OUTER MEMBRANE PROTEIN ASSEMBLY FACTOR BAMB"/>
    <property type="match status" value="1"/>
</dbReference>
<dbReference type="Gene3D" id="2.130.10.10">
    <property type="entry name" value="YVTN repeat-like/Quinoprotein amine dehydrogenase"/>
    <property type="match status" value="2"/>
</dbReference>
<accession>A0AAV3UNL3</accession>
<evidence type="ECO:0000259" key="2">
    <source>
        <dbReference type="Pfam" id="PF13360"/>
    </source>
</evidence>
<evidence type="ECO:0000313" key="4">
    <source>
        <dbReference type="Proteomes" id="UP001501729"/>
    </source>
</evidence>
<reference evidence="3 4" key="1">
    <citation type="journal article" date="2019" name="Int. J. Syst. Evol. Microbiol.">
        <title>The Global Catalogue of Microorganisms (GCM) 10K type strain sequencing project: providing services to taxonomists for standard genome sequencing and annotation.</title>
        <authorList>
            <consortium name="The Broad Institute Genomics Platform"/>
            <consortium name="The Broad Institute Genome Sequencing Center for Infectious Disease"/>
            <person name="Wu L."/>
            <person name="Ma J."/>
        </authorList>
    </citation>
    <scope>NUCLEOTIDE SEQUENCE [LARGE SCALE GENOMIC DNA]</scope>
    <source>
        <strain evidence="3 4">JCM 17504</strain>
    </source>
</reference>
<feature type="region of interest" description="Disordered" evidence="1">
    <location>
        <begin position="364"/>
        <end position="385"/>
    </location>
</feature>
<dbReference type="PANTHER" id="PTHR34512">
    <property type="entry name" value="CELL SURFACE PROTEIN"/>
    <property type="match status" value="1"/>
</dbReference>
<dbReference type="Pfam" id="PF13360">
    <property type="entry name" value="PQQ_2"/>
    <property type="match status" value="2"/>
</dbReference>
<dbReference type="SMART" id="SM00564">
    <property type="entry name" value="PQQ"/>
    <property type="match status" value="6"/>
</dbReference>
<dbReference type="InterPro" id="IPR015943">
    <property type="entry name" value="WD40/YVTN_repeat-like_dom_sf"/>
</dbReference>
<keyword evidence="4" id="KW-1185">Reference proteome</keyword>
<dbReference type="Proteomes" id="UP001501729">
    <property type="component" value="Unassembled WGS sequence"/>
</dbReference>
<organism evidence="3 4">
    <name type="scientific">Haladaptatus pallidirubidus</name>
    <dbReference type="NCBI Taxonomy" id="1008152"/>
    <lineage>
        <taxon>Archaea</taxon>
        <taxon>Methanobacteriati</taxon>
        <taxon>Methanobacteriota</taxon>
        <taxon>Stenosarchaea group</taxon>
        <taxon>Halobacteria</taxon>
        <taxon>Halobacteriales</taxon>
        <taxon>Haladaptataceae</taxon>
        <taxon>Haladaptatus</taxon>
    </lineage>
</organism>
<feature type="compositionally biased region" description="Basic and acidic residues" evidence="1">
    <location>
        <begin position="365"/>
        <end position="385"/>
    </location>
</feature>
<comment type="caution">
    <text evidence="3">The sequence shown here is derived from an EMBL/GenBank/DDBJ whole genome shotgun (WGS) entry which is preliminary data.</text>
</comment>
<evidence type="ECO:0000256" key="1">
    <source>
        <dbReference type="SAM" id="MobiDB-lite"/>
    </source>
</evidence>
<dbReference type="InterPro" id="IPR011047">
    <property type="entry name" value="Quinoprotein_ADH-like_sf"/>
</dbReference>